<dbReference type="EMBL" id="AAKMPT010000016">
    <property type="protein sequence ID" value="ECT3914748.1"/>
    <property type="molecule type" value="Genomic_DNA"/>
</dbReference>
<evidence type="ECO:0000313" key="28">
    <source>
        <dbReference type="EMBL" id="ECT3914748.1"/>
    </source>
</evidence>
<evidence type="ECO:0000313" key="73">
    <source>
        <dbReference type="EMBL" id="HAE1678712.1"/>
    </source>
</evidence>
<dbReference type="EMBL" id="DAAMGN010000003">
    <property type="protein sequence ID" value="HAC6551624.1"/>
    <property type="molecule type" value="Genomic_DNA"/>
</dbReference>
<evidence type="ECO:0000313" key="83">
    <source>
        <dbReference type="EMBL" id="HAF0340997.1"/>
    </source>
</evidence>
<evidence type="ECO:0000313" key="23">
    <source>
        <dbReference type="EMBL" id="ECD8864361.1"/>
    </source>
</evidence>
<evidence type="ECO:0000313" key="45">
    <source>
        <dbReference type="EMBL" id="EDC8472769.1"/>
    </source>
</evidence>
<evidence type="ECO:0000313" key="10">
    <source>
        <dbReference type="EMBL" id="EBO8930456.1"/>
    </source>
</evidence>
<evidence type="ECO:0000313" key="86">
    <source>
        <dbReference type="EMBL" id="HAF7562618.1"/>
    </source>
</evidence>
<evidence type="ECO:0000313" key="70">
    <source>
        <dbReference type="EMBL" id="HAE1342426.1"/>
    </source>
</evidence>
<evidence type="ECO:0000313" key="74">
    <source>
        <dbReference type="EMBL" id="HAE2605821.1"/>
    </source>
</evidence>
<evidence type="ECO:0000313" key="6">
    <source>
        <dbReference type="EMBL" id="EBO8409869.1"/>
    </source>
</evidence>
<evidence type="ECO:0000313" key="77">
    <source>
        <dbReference type="EMBL" id="HAE5433191.1"/>
    </source>
</evidence>
<dbReference type="EMBL" id="AAGJVM010000036">
    <property type="protein sequence ID" value="EBO8409869.1"/>
    <property type="molecule type" value="Genomic_DNA"/>
</dbReference>
<dbReference type="EMBL" id="AAKOUH010000004">
    <property type="protein sequence ID" value="ECU0725912.1"/>
    <property type="molecule type" value="Genomic_DNA"/>
</dbReference>
<dbReference type="EMBL" id="AAGHRN010000003">
    <property type="protein sequence ID" value="EBO1796846.1"/>
    <property type="molecule type" value="Genomic_DNA"/>
</dbReference>
<dbReference type="EMBL" id="DAATTN010000003">
    <property type="protein sequence ID" value="HAF0043894.1"/>
    <property type="molecule type" value="Genomic_DNA"/>
</dbReference>
<dbReference type="EMBL" id="AAKOZE010000012">
    <property type="protein sequence ID" value="ECU1304300.1"/>
    <property type="molecule type" value="Genomic_DNA"/>
</dbReference>
<dbReference type="EMBL" id="AALOYY010000009">
    <property type="protein sequence ID" value="EDB8863009.1"/>
    <property type="molecule type" value="Genomic_DNA"/>
</dbReference>
<dbReference type="EMBL" id="DAAFWO010000002">
    <property type="protein sequence ID" value="HAB1819733.1"/>
    <property type="molecule type" value="Genomic_DNA"/>
</dbReference>
<dbReference type="EMBL" id="DAAUEF010000008">
    <property type="protein sequence ID" value="HAF1326782.1"/>
    <property type="molecule type" value="Genomic_DNA"/>
</dbReference>
<dbReference type="EMBL" id="AAHYAN010000010">
    <property type="protein sequence ID" value="ECB5810483.1"/>
    <property type="molecule type" value="Genomic_DNA"/>
</dbReference>
<evidence type="ECO:0000313" key="63">
    <source>
        <dbReference type="EMBL" id="HAB4533319.1"/>
    </source>
</evidence>
<dbReference type="EMBL" id="DAAWEB010000001">
    <property type="protein sequence ID" value="HAF7562618.1"/>
    <property type="molecule type" value="Genomic_DNA"/>
</dbReference>
<dbReference type="EMBL" id="AAKLTB010000009">
    <property type="protein sequence ID" value="ECT1139162.1"/>
    <property type="molecule type" value="Genomic_DNA"/>
</dbReference>
<dbReference type="EMBL" id="DAASFK010000003">
    <property type="protein sequence ID" value="HAE5303380.1"/>
    <property type="molecule type" value="Genomic_DNA"/>
</dbReference>
<dbReference type="EMBL" id="AAKOVI010000035">
    <property type="protein sequence ID" value="ECU0850335.1"/>
    <property type="molecule type" value="Genomic_DNA"/>
</dbReference>
<dbReference type="EMBL" id="AAHXAP010000005">
    <property type="protein sequence ID" value="ECB2700724.1"/>
    <property type="molecule type" value="Genomic_DNA"/>
</dbReference>
<evidence type="ECO:0000313" key="35">
    <source>
        <dbReference type="EMBL" id="ECV1007648.1"/>
    </source>
</evidence>
<evidence type="ECO:0000313" key="21">
    <source>
        <dbReference type="EMBL" id="ECB5810483.1"/>
    </source>
</evidence>
<evidence type="ECO:0000313" key="66">
    <source>
        <dbReference type="EMBL" id="HAB5774012.1"/>
    </source>
</evidence>
<evidence type="ECO:0000313" key="14">
    <source>
        <dbReference type="EMBL" id="EBZ3639398.1"/>
    </source>
</evidence>
<gene>
    <name evidence="41" type="ORF">A3T68_08025</name>
    <name evidence="38" type="ORF">APS00_14955</name>
    <name evidence="39" type="ORF">AVV94_15640</name>
    <name evidence="40" type="ORF">AYO59_21960</name>
    <name evidence="46" type="ORF">B6H83_16410</name>
    <name evidence="47" type="ORF">B7096_16280</name>
    <name evidence="48" type="ORF">B7906_15965</name>
    <name evidence="42" type="ORF">BCO02_14835</name>
    <name evidence="43" type="ORF">BCO11_15640</name>
    <name evidence="44" type="ORF">BCO24_21915</name>
    <name evidence="45" type="ORF">BKZ14_16245</name>
    <name evidence="49" type="ORF">CBY70_13820</name>
    <name evidence="50" type="ORF">CCQ00_15155</name>
    <name evidence="51" type="ORF">CDE48_14950</name>
    <name evidence="52" type="ORF">CFG52_15470</name>
    <name evidence="28" type="ORF">D4Q57_10515</name>
    <name evidence="7" type="ORF">D6191_06385</name>
    <name evidence="13" type="ORF">D6K77_20510</name>
    <name evidence="89" type="ORF">D7G20_07130</name>
    <name evidence="88" type="ORF">D7G23_07320</name>
    <name evidence="29" type="ORF">DK644_02880</name>
    <name evidence="30" type="ORF">DK658_17935</name>
    <name evidence="25" type="ORF">DKR80_11825</name>
    <name evidence="31" type="ORF">DML76_12960</name>
    <name evidence="32" type="ORF">DML78_08355</name>
    <name evidence="33" type="ORF">DN939_07780</name>
    <name evidence="26" type="ORF">DNT91_09105</name>
    <name evidence="36" type="ORF">DOG78_11850</name>
    <name evidence="12" type="ORF">DRV51_08590</name>
    <name evidence="27" type="ORF">DTE60_04595</name>
    <name evidence="37" type="ORF">DUG45_06790</name>
    <name evidence="34" type="ORF">DVE59_12165</name>
    <name evidence="35" type="ORF">DZ830_15715</name>
    <name evidence="3" type="ORF">E3C53_13705</name>
    <name evidence="23" type="ORF">E4A09_09720</name>
    <name evidence="9" type="ORF">E4S80_14495</name>
    <name evidence="10" type="ORF">E7893_11030</name>
    <name evidence="5" type="ORF">E9406_02835</name>
    <name evidence="14" type="ORF">EAY49_15425</name>
    <name evidence="15" type="ORF">EAY59_09555</name>
    <name evidence="16" type="ORF">EBC42_18540</name>
    <name evidence="17" type="ORF">EI356_16565</name>
    <name evidence="8" type="ORF">EK920_07600</name>
    <name evidence="18" type="ORF">EKK94_08495</name>
    <name evidence="6" type="ORF">EM927_19285</name>
    <name evidence="2" type="ORF">EQ866_13500</name>
    <name evidence="19" type="ORF">EUQ70_18550</name>
    <name evidence="20" type="ORF">EVX96_04600</name>
    <name evidence="4" type="ORF">EX903_04685</name>
    <name evidence="21" type="ORF">EZK84_09650</name>
    <name evidence="11" type="ORF">FA731_13190</name>
    <name evidence="24" type="ORF">FD413_14070</name>
    <name evidence="1" type="ORF">FDA00_06830</name>
    <name evidence="22" type="ORF">FKX15_19925</name>
    <name evidence="67" type="ORF">G0B50_10500</name>
    <name evidence="68" type="ORF">G0B53_10375</name>
    <name evidence="69" type="ORF">G0E12_11400</name>
    <name evidence="70" type="ORF">G2961_00350</name>
    <name evidence="72" type="ORF">G2983_11930</name>
    <name evidence="74" type="ORF">G3333_000679</name>
    <name evidence="71" type="ORF">G3A17_09600</name>
    <name evidence="73" type="ORF">G3A25_01090</name>
    <name evidence="82" type="ORF">G4216_002019</name>
    <name evidence="81" type="ORF">G4217_003100</name>
    <name evidence="76" type="ORF">G4G82_001845</name>
    <name evidence="75" type="ORF">G4G86_001994</name>
    <name evidence="78" type="ORF">G4H61_001440</name>
    <name evidence="79" type="ORF">G4J40_001498</name>
    <name evidence="77" type="ORF">G4K06_001463</name>
    <name evidence="80" type="ORF">G4Q07_002208</name>
    <name evidence="86" type="ORF">G9266_000187</name>
    <name evidence="87" type="ORF">G9344_001068</name>
    <name evidence="85" type="ORF">G9F95_001170</name>
    <name evidence="84" type="ORF">G9G59_003016</name>
    <name evidence="83" type="ORF">G9W71_001994</name>
    <name evidence="65" type="ORF">GB230_09305</name>
    <name evidence="62" type="ORF">GB408_11730</name>
    <name evidence="66" type="ORF">GB553_11280</name>
    <name evidence="57" type="ORF">GBW26_09450</name>
    <name evidence="58" type="ORF">GBW98_11590</name>
    <name evidence="59" type="ORF">GBX42_23655</name>
    <name evidence="55" type="ORF">GBX99_07490</name>
    <name evidence="60" type="ORF">GBY47_06140</name>
    <name evidence="54" type="ORF">GBY48_07490</name>
    <name evidence="56" type="ORF">GBY90_07065</name>
    <name evidence="64" type="ORF">GBY91_00895</name>
    <name evidence="63" type="ORF">GBZ01_17005</name>
    <name evidence="61" type="ORF">GBZ23_04090</name>
    <name evidence="53" type="ORF">GDL33_15205</name>
</gene>
<dbReference type="EMBL" id="AAKPLR010000018">
    <property type="protein sequence ID" value="ECU2845974.1"/>
    <property type="molecule type" value="Genomic_DNA"/>
</dbReference>
<dbReference type="EMBL" id="DAAGTV010000027">
    <property type="protein sequence ID" value="HAB4533319.1"/>
    <property type="molecule type" value="Genomic_DNA"/>
</dbReference>
<evidence type="ECO:0000313" key="4">
    <source>
        <dbReference type="EMBL" id="EBO1796846.1"/>
    </source>
</evidence>
<evidence type="ECO:0000313" key="44">
    <source>
        <dbReference type="EMBL" id="EDB8944052.1"/>
    </source>
</evidence>
<dbReference type="EMBL" id="DAAGQT010000002">
    <property type="protein sequence ID" value="HAB4171879.1"/>
    <property type="molecule type" value="Genomic_DNA"/>
</dbReference>
<dbReference type="EMBL" id="AAGDVW010000020">
    <property type="protein sequence ID" value="EBM8274076.1"/>
    <property type="molecule type" value="Genomic_DNA"/>
</dbReference>
<evidence type="ECO:0000313" key="81">
    <source>
        <dbReference type="EMBL" id="HAF0040131.1"/>
    </source>
</evidence>
<dbReference type="EMBL" id="DAAGSG010000009">
    <property type="protein sequence ID" value="HAB4347274.1"/>
    <property type="molecule type" value="Genomic_DNA"/>
</dbReference>
<dbReference type="EMBL" id="AALOZJ010000027">
    <property type="protein sequence ID" value="EDB8944052.1"/>
    <property type="molecule type" value="Genomic_DNA"/>
</dbReference>
<evidence type="ECO:0000313" key="20">
    <source>
        <dbReference type="EMBL" id="ECB2700724.1"/>
    </source>
</evidence>
<evidence type="ECO:0000313" key="32">
    <source>
        <dbReference type="EMBL" id="ECU0947754.1"/>
    </source>
</evidence>
<evidence type="ECO:0000313" key="56">
    <source>
        <dbReference type="EMBL" id="HAB1819733.1"/>
    </source>
</evidence>
<dbReference type="EMBL" id="DAAWGW010000004">
    <property type="protein sequence ID" value="HAF7836632.1"/>
    <property type="molecule type" value="Genomic_DNA"/>
</dbReference>
<dbReference type="EMBL" id="CP052803">
    <property type="protein sequence ID" value="QJV37129.1"/>
    <property type="molecule type" value="Genomic_DNA"/>
</dbReference>
<evidence type="ECO:0000313" key="31">
    <source>
        <dbReference type="EMBL" id="ECU0929533.1"/>
    </source>
</evidence>
<evidence type="ECO:0000313" key="8">
    <source>
        <dbReference type="EMBL" id="EBO8614057.1"/>
    </source>
</evidence>
<evidence type="ECO:0000313" key="62">
    <source>
        <dbReference type="EMBL" id="HAB4384944.1"/>
    </source>
</evidence>
<dbReference type="EMBL" id="DAAFVT010000002">
    <property type="protein sequence ID" value="HAB1721540.1"/>
    <property type="molecule type" value="Genomic_DNA"/>
</dbReference>
<evidence type="ECO:0000313" key="79">
    <source>
        <dbReference type="EMBL" id="HAE6306411.1"/>
    </source>
</evidence>
<dbReference type="EMBL" id="AAMHVA010000016">
    <property type="protein sequence ID" value="EDH4946497.1"/>
    <property type="molecule type" value="Genomic_DNA"/>
</dbReference>
<evidence type="ECO:0000313" key="49">
    <source>
        <dbReference type="EMBL" id="EDH4946497.1"/>
    </source>
</evidence>
<evidence type="ECO:0000313" key="41">
    <source>
        <dbReference type="EMBL" id="EDA7188690.1"/>
    </source>
</evidence>
<reference evidence="53" key="1">
    <citation type="journal article" date="2018" name="Genome Biol.">
        <title>SKESA: strategic k-mer extension for scrupulous assemblies.</title>
        <authorList>
            <person name="Souvorov A."/>
            <person name="Agarwala R."/>
            <person name="Lipman D.J."/>
        </authorList>
    </citation>
    <scope>NUCLEOTIDE SEQUENCE</scope>
    <source>
        <strain evidence="82">07041415_broiler_meat_pESI_ESC-S_2007</strain>
        <strain evidence="67">09051564_79_broiler_meat_pESI_ESC-S_2009</strain>
        <strain evidence="76">12037823_11_broiler_chicken_pESI_CTX_M1_2012</strain>
        <strain evidence="53">13-3055</strain>
        <strain evidence="83">13002124_1_human_pESI_CTX_M1_2013</strain>
        <strain evidence="80">13002124_34_broiler meat_pESI_CTX_M1_2013</strain>
        <strain evidence="81">14026835_human_pESI_CTX_M65_2014</strain>
        <strain evidence="75">14035093_human_pESI_CTX_M1_2014</strain>
        <strain evidence="68">14057027_15_broiler_meat_pESI_CTX_M1_2014</strain>
        <strain evidence="54">Salmonella enterica</strain>
    </source>
</reference>
<dbReference type="EMBL" id="DAAGVG010000001">
    <property type="protein sequence ID" value="HAB4695290.1"/>
    <property type="molecule type" value="Genomic_DNA"/>
</dbReference>
<dbReference type="EMBL" id="AAKLCC010000016">
    <property type="protein sequence ID" value="ECS9069272.1"/>
    <property type="molecule type" value="Genomic_DNA"/>
</dbReference>
<dbReference type="EMBL" id="DAASGW010000011">
    <property type="protein sequence ID" value="HAE5470415.1"/>
    <property type="molecule type" value="Genomic_DNA"/>
</dbReference>
<dbReference type="EMBL" id="AAMETK010000009">
    <property type="protein sequence ID" value="EDG6139734.1"/>
    <property type="molecule type" value="Genomic_DNA"/>
</dbReference>
<evidence type="ECO:0000313" key="16">
    <source>
        <dbReference type="EMBL" id="EBZ3923675.1"/>
    </source>
</evidence>
<evidence type="ECO:0000313" key="89">
    <source>
        <dbReference type="EMBL" id="QJV37129.1"/>
    </source>
</evidence>
<reference evidence="12" key="4">
    <citation type="submission" date="2018-07" db="EMBL/GenBank/DDBJ databases">
        <authorList>
            <person name="Ashton P.M."/>
            <person name="Dallman T."/>
            <person name="Nair S."/>
            <person name="De Pinna E."/>
            <person name="Peters T."/>
            <person name="Grant K."/>
        </authorList>
    </citation>
    <scope>NUCLEOTIDE SEQUENCE</scope>
    <source>
        <strain evidence="41">113036</strain>
        <strain evidence="13">464040</strain>
        <strain evidence="12">516951</strain>
        <strain evidence="19">563459</strain>
        <strain evidence="16">624378</strain>
        <strain evidence="23">707098</strain>
        <strain evidence="22">761617</strain>
    </source>
</reference>
<evidence type="ECO:0000313" key="24">
    <source>
        <dbReference type="EMBL" id="ECK9183780.1"/>
    </source>
</evidence>
<dbReference type="Proteomes" id="UP000839930">
    <property type="component" value="Unassembled WGS sequence"/>
</dbReference>
<evidence type="ECO:0000313" key="50">
    <source>
        <dbReference type="EMBL" id="EDH8388137.1"/>
    </source>
</evidence>
<dbReference type="AlphaFoldDB" id="A0A3U9RAH6"/>
<dbReference type="EMBL" id="AALSGV010000009">
    <property type="protein sequence ID" value="EDC8472769.1"/>
    <property type="molecule type" value="Genomic_DNA"/>
</dbReference>
<evidence type="ECO:0000313" key="55">
    <source>
        <dbReference type="EMBL" id="HAB1721540.1"/>
    </source>
</evidence>
<evidence type="ECO:0000313" key="48">
    <source>
        <dbReference type="EMBL" id="EDG6335251.1"/>
    </source>
</evidence>
<evidence type="ECO:0000313" key="59">
    <source>
        <dbReference type="EMBL" id="HAB4152149.1"/>
    </source>
</evidence>
<dbReference type="EMBL" id="AAKSJL010000006">
    <property type="protein sequence ID" value="ECV5410145.1"/>
    <property type="molecule type" value="Genomic_DNA"/>
</dbReference>
<dbReference type="EMBL" id="AAMEVE010000008">
    <property type="protein sequence ID" value="EDG6335251.1"/>
    <property type="molecule type" value="Genomic_DNA"/>
</dbReference>
<dbReference type="EMBL" id="AAGJYK010000020">
    <property type="protein sequence ID" value="EBO8903184.1"/>
    <property type="molecule type" value="Genomic_DNA"/>
</dbReference>
<evidence type="ECO:0000313" key="26">
    <source>
        <dbReference type="EMBL" id="ECS9811864.1"/>
    </source>
</evidence>
<dbReference type="EMBL" id="AAGJWD010000007">
    <property type="protein sequence ID" value="EBO8614057.1"/>
    <property type="molecule type" value="Genomic_DNA"/>
</dbReference>
<evidence type="ECO:0000313" key="72">
    <source>
        <dbReference type="EMBL" id="HAE1618084.1"/>
    </source>
</evidence>
<evidence type="ECO:0000313" key="34">
    <source>
        <dbReference type="EMBL" id="ECU2845974.1"/>
    </source>
</evidence>
<evidence type="ECO:0000313" key="33">
    <source>
        <dbReference type="EMBL" id="ECU1304300.1"/>
    </source>
</evidence>
<dbReference type="EMBL" id="AAHUFL010000006">
    <property type="protein sequence ID" value="ECA3971201.1"/>
    <property type="molecule type" value="Genomic_DNA"/>
</dbReference>
<dbReference type="EMBL" id="AAGJUI010000012">
    <property type="protein sequence ID" value="EBO8479983.1"/>
    <property type="molecule type" value="Genomic_DNA"/>
</dbReference>
<dbReference type="EMBL" id="AAKSCF010000010">
    <property type="protein sequence ID" value="ECV3262897.1"/>
    <property type="molecule type" value="Genomic_DNA"/>
</dbReference>
<evidence type="ECO:0000313" key="47">
    <source>
        <dbReference type="EMBL" id="EDG6139734.1"/>
    </source>
</evidence>
<evidence type="ECO:0000313" key="57">
    <source>
        <dbReference type="EMBL" id="HAB3677175.1"/>
    </source>
</evidence>
<evidence type="ECO:0000313" key="67">
    <source>
        <dbReference type="EMBL" id="HAC6551624.1"/>
    </source>
</evidence>
<dbReference type="EMBL" id="AAIFWQ010000022">
    <property type="protein sequence ID" value="ECD7998132.1"/>
    <property type="molecule type" value="Genomic_DNA"/>
</dbReference>
<evidence type="ECO:0000313" key="43">
    <source>
        <dbReference type="EMBL" id="EDB8896090.1"/>
    </source>
</evidence>
<dbReference type="EMBL" id="DAAGSN010000054">
    <property type="protein sequence ID" value="HAB4384944.1"/>
    <property type="molecule type" value="Genomic_DNA"/>
</dbReference>
<evidence type="ECO:0000313" key="60">
    <source>
        <dbReference type="EMBL" id="HAB4171879.1"/>
    </source>
</evidence>
<dbReference type="EMBL" id="DAAHEK010000005">
    <property type="protein sequence ID" value="HAB5774012.1"/>
    <property type="molecule type" value="Genomic_DNA"/>
</dbReference>
<dbReference type="EMBL" id="AALGHN010000009">
    <property type="protein sequence ID" value="ECY9478034.1"/>
    <property type="molecule type" value="Genomic_DNA"/>
</dbReference>
<dbReference type="EMBL" id="DAASFJ010000003">
    <property type="protein sequence ID" value="HAE5289678.1"/>
    <property type="molecule type" value="Genomic_DNA"/>
</dbReference>
<dbReference type="EMBL" id="AAKOWC010000014">
    <property type="protein sequence ID" value="ECU0947754.1"/>
    <property type="molecule type" value="Genomic_DNA"/>
</dbReference>
<dbReference type="EMBL" id="DAATVX010000003">
    <property type="protein sequence ID" value="HAF0340997.1"/>
    <property type="molecule type" value="Genomic_DNA"/>
</dbReference>
<evidence type="ECO:0000313" key="84">
    <source>
        <dbReference type="EMBL" id="HAF1326782.1"/>
    </source>
</evidence>
<dbReference type="EMBL" id="DAAUEJ010000004">
    <property type="protein sequence ID" value="HAF1347777.1"/>
    <property type="molecule type" value="Genomic_DNA"/>
</dbReference>
<dbReference type="EMBL" id="AAHQZD010000021">
    <property type="protein sequence ID" value="EBZ3923675.1"/>
    <property type="molecule type" value="Genomic_DNA"/>
</dbReference>
<dbReference type="EMBL" id="AAMDBK010000018">
    <property type="protein sequence ID" value="EDG1266403.1"/>
    <property type="molecule type" value="Genomic_DNA"/>
</dbReference>
<dbReference type="EMBL" id="AAMLRT010000009">
    <property type="protein sequence ID" value="EDI6533714.1"/>
    <property type="molecule type" value="Genomic_DNA"/>
</dbReference>
<evidence type="ECO:0000313" key="40">
    <source>
        <dbReference type="EMBL" id="ECZ8877795.1"/>
    </source>
</evidence>
<reference evidence="49" key="2">
    <citation type="submission" date="2018-07" db="EMBL/GenBank/DDBJ databases">
        <authorList>
            <consortium name="PulseNet: The National Subtyping Network for Foodborne Disease Surveillance"/>
            <person name="Tarr C.L."/>
            <person name="Trees E."/>
            <person name="Katz L.S."/>
            <person name="Carleton-Romer H.A."/>
            <person name="Stroika S."/>
            <person name="Kucerova Z."/>
            <person name="Roache K.F."/>
            <person name="Sabol A.L."/>
            <person name="Besser J."/>
            <person name="Gerner-Smidt P."/>
        </authorList>
    </citation>
    <scope>NUCLEOTIDE SEQUENCE</scope>
    <source>
        <strain evidence="49">PNUSAS013018</strain>
    </source>
</reference>
<evidence type="ECO:0000313" key="76">
    <source>
        <dbReference type="EMBL" id="HAE5303380.1"/>
    </source>
</evidence>
<dbReference type="EMBL" id="DAAGQM010000029">
    <property type="protein sequence ID" value="HAB4152149.1"/>
    <property type="molecule type" value="Genomic_DNA"/>
</dbReference>
<dbReference type="EMBL" id="AAKYXH010000010">
    <property type="protein sequence ID" value="ECX1648048.1"/>
    <property type="molecule type" value="Genomic_DNA"/>
</dbReference>
<dbReference type="EMBL" id="AAGKAB010000019">
    <property type="protein sequence ID" value="EBO9086143.1"/>
    <property type="molecule type" value="Genomic_DNA"/>
</dbReference>
<dbReference type="EMBL" id="DAAMGU010000003">
    <property type="protein sequence ID" value="HAC6597870.1"/>
    <property type="molecule type" value="Genomic_DNA"/>
</dbReference>
<evidence type="ECO:0000313" key="54">
    <source>
        <dbReference type="EMBL" id="HAB1676989.1"/>
    </source>
</evidence>
<dbReference type="EMBL" id="AAGDRP010000007">
    <property type="protein sequence ID" value="EBM7864511.1"/>
    <property type="molecule type" value="Genomic_DNA"/>
</dbReference>
<evidence type="ECO:0000313" key="80">
    <source>
        <dbReference type="EMBL" id="HAE7977680.1"/>
    </source>
</evidence>
<evidence type="ECO:0000313" key="85">
    <source>
        <dbReference type="EMBL" id="HAF1347777.1"/>
    </source>
</evidence>
<evidence type="ECO:0000313" key="27">
    <source>
        <dbReference type="EMBL" id="ECT1139162.1"/>
    </source>
</evidence>
<dbReference type="EMBL" id="DAASGO010000009">
    <property type="protein sequence ID" value="HAE5433191.1"/>
    <property type="molecule type" value="Genomic_DNA"/>
</dbReference>
<dbReference type="EMBL" id="AAIGEA010000007">
    <property type="protein sequence ID" value="ECD8864361.1"/>
    <property type="molecule type" value="Genomic_DNA"/>
</dbReference>
<dbReference type="EMBL" id="AAMKJR010000008">
    <property type="protein sequence ID" value="EDI2672242.1"/>
    <property type="molecule type" value="Genomic_DNA"/>
</dbReference>
<dbReference type="EMBL" id="DAAAKK010000009">
    <property type="protein sequence ID" value="HAA0874783.1"/>
    <property type="molecule type" value="Genomic_DNA"/>
</dbReference>
<dbReference type="EMBL" id="DAARAM010000006">
    <property type="protein sequence ID" value="HAE1618084.1"/>
    <property type="molecule type" value="Genomic_DNA"/>
</dbReference>
<evidence type="ECO:0000313" key="15">
    <source>
        <dbReference type="EMBL" id="EBZ3765402.1"/>
    </source>
</evidence>
<dbReference type="EMBL" id="DAAGMV010000006">
    <property type="protein sequence ID" value="HAB3717318.1"/>
    <property type="molecule type" value="Genomic_DNA"/>
</dbReference>
<evidence type="ECO:0000313" key="64">
    <source>
        <dbReference type="EMBL" id="HAB4695290.1"/>
    </source>
</evidence>
<dbReference type="EMBL" id="AALIFF010000037">
    <property type="protein sequence ID" value="ECZ8877795.1"/>
    <property type="molecule type" value="Genomic_DNA"/>
</dbReference>
<dbReference type="EMBL" id="DAAQZO010000045">
    <property type="protein sequence ID" value="HAE1585694.1"/>
    <property type="molecule type" value="Genomic_DNA"/>
</dbReference>
<evidence type="ECO:0000313" key="22">
    <source>
        <dbReference type="EMBL" id="ECD7998132.1"/>
    </source>
</evidence>
<evidence type="ECO:0000313" key="65">
    <source>
        <dbReference type="EMBL" id="HAB5733462.1"/>
    </source>
</evidence>
<protein>
    <submittedName>
        <fullName evidence="14">Uncharacterized protein</fullName>
    </submittedName>
</protein>
<dbReference type="EMBL" id="AAGHXE010000006">
    <property type="protein sequence ID" value="EBO2478028.1"/>
    <property type="molecule type" value="Genomic_DNA"/>
</dbReference>
<dbReference type="EMBL" id="DAATCB010000004">
    <property type="protein sequence ID" value="HAE7977680.1"/>
    <property type="molecule type" value="Genomic_DNA"/>
</dbReference>
<dbReference type="EMBL" id="AALOZA010000009">
    <property type="protein sequence ID" value="EDB8896090.1"/>
    <property type="molecule type" value="Genomic_DNA"/>
</dbReference>
<dbReference type="EMBL" id="AAFZEX010000006">
    <property type="protein sequence ID" value="EBL4735767.1"/>
    <property type="molecule type" value="Genomic_DNA"/>
</dbReference>
<evidence type="ECO:0000313" key="18">
    <source>
        <dbReference type="EMBL" id="ECA3971201.1"/>
    </source>
</evidence>
<dbReference type="EMBL" id="AAKOVZ010000019">
    <property type="protein sequence ID" value="ECU0929533.1"/>
    <property type="molecule type" value="Genomic_DNA"/>
</dbReference>
<evidence type="ECO:0000313" key="38">
    <source>
        <dbReference type="EMBL" id="ECX1648048.1"/>
    </source>
</evidence>
<dbReference type="EMBL" id="AAHLCX010000004">
    <property type="protein sequence ID" value="EBX3963917.1"/>
    <property type="molecule type" value="Genomic_DNA"/>
</dbReference>
<evidence type="ECO:0000313" key="12">
    <source>
        <dbReference type="EMBL" id="EBX3963917.1"/>
    </source>
</evidence>
<evidence type="ECO:0000313" key="19">
    <source>
        <dbReference type="EMBL" id="ECB0125598.1"/>
    </source>
</evidence>
<evidence type="ECO:0000313" key="39">
    <source>
        <dbReference type="EMBL" id="ECY9478034.1"/>
    </source>
</evidence>
<name>A0A3U9RAH6_SALIN</name>
<evidence type="ECO:0000313" key="42">
    <source>
        <dbReference type="EMBL" id="EDB8863009.1"/>
    </source>
</evidence>
<dbReference type="EMBL" id="DAAFVM010000002">
    <property type="protein sequence ID" value="HAB1676989.1"/>
    <property type="molecule type" value="Genomic_DNA"/>
</dbReference>
<reference evidence="40" key="3">
    <citation type="submission" date="2018-07" db="EMBL/GenBank/DDBJ databases">
        <authorList>
            <consortium name="NARMS: The National Antimicrobial Resistance Monitoring System"/>
        </authorList>
    </citation>
    <scope>NUCLEOTIDE SEQUENCE</scope>
    <source>
        <strain evidence="9">FSIS11919428</strain>
        <strain evidence="40">FSIS1605484</strain>
        <strain evidence="46">FSIS1710722</strain>
    </source>
</reference>
<evidence type="ECO:0000313" key="75">
    <source>
        <dbReference type="EMBL" id="HAE5289678.1"/>
    </source>
</evidence>
<dbReference type="EMBL" id="DAAHDX010000003">
    <property type="protein sequence ID" value="HAB5733462.1"/>
    <property type="molecule type" value="Genomic_DNA"/>
</dbReference>
<evidence type="ECO:0000313" key="78">
    <source>
        <dbReference type="EMBL" id="HAE5470415.1"/>
    </source>
</evidence>
<dbReference type="EMBL" id="AAJEAI010000008">
    <property type="protein sequence ID" value="ECK9183780.1"/>
    <property type="molecule type" value="Genomic_DNA"/>
</dbReference>
<accession>A0A3U9RAH6</accession>
<dbReference type="EMBL" id="AALLAD010000011">
    <property type="protein sequence ID" value="EDA7188690.1"/>
    <property type="molecule type" value="Genomic_DNA"/>
</dbReference>
<evidence type="ECO:0000313" key="53">
    <source>
        <dbReference type="EMBL" id="HAA0874783.1"/>
    </source>
</evidence>
<evidence type="ECO:0000313" key="69">
    <source>
        <dbReference type="EMBL" id="HAC7053947.1"/>
    </source>
</evidence>
<dbReference type="EMBL" id="AAHTGE010000008">
    <property type="protein sequence ID" value="ECA0963052.1"/>
    <property type="molecule type" value="Genomic_DNA"/>
</dbReference>
<dbReference type="EMBL" id="DAAGMO010000004">
    <property type="protein sequence ID" value="HAB3677175.1"/>
    <property type="molecule type" value="Genomic_DNA"/>
</dbReference>
<dbReference type="EMBL" id="AAHQWV010000021">
    <property type="protein sequence ID" value="EBZ3639398.1"/>
    <property type="molecule type" value="Genomic_DNA"/>
</dbReference>
<evidence type="ECO:0000313" key="61">
    <source>
        <dbReference type="EMBL" id="HAB4347274.1"/>
    </source>
</evidence>
<dbReference type="EMBL" id="AAGJYV010000010">
    <property type="protein sequence ID" value="EBO8930456.1"/>
    <property type="molecule type" value="Genomic_DNA"/>
</dbReference>
<reference evidence="53" key="6">
    <citation type="submission" date="2019-10" db="EMBL/GenBank/DDBJ databases">
        <authorList>
            <consortium name="NCBI Pathogen Detection Project"/>
        </authorList>
    </citation>
    <scope>NUCLEOTIDE SEQUENCE</scope>
    <source>
        <strain evidence="82">07041415_broiler_meat_pESI_ESC-S_2007</strain>
        <strain evidence="67">09051564_79_broiler_meat_pESI_ESC-S_2009</strain>
        <strain evidence="76">12037823_11_broiler_chicken_pESI_CTX_M1_2012</strain>
        <strain evidence="53">13-3055</strain>
        <strain evidence="83">13002124_1_human_pESI_CTX_M1_2013</strain>
        <strain evidence="80">13002124_34_broiler meat_pESI_CTX_M1_2013</strain>
        <strain evidence="81">14026835_human_pESI_CTX_M65_2014</strain>
        <strain evidence="75">14035093_human_pESI_CTX_M1_2014</strain>
        <strain evidence="68">14057027_15_broiler_meat_pESI_CTX_M1_2014</strain>
        <strain evidence="54">Salmonella enterica</strain>
    </source>
</reference>
<evidence type="ECO:0000313" key="1">
    <source>
        <dbReference type="EMBL" id="EBL4735767.1"/>
    </source>
</evidence>
<dbReference type="EMBL" id="CP052801">
    <property type="protein sequence ID" value="QJV32501.1"/>
    <property type="molecule type" value="Genomic_DNA"/>
</dbReference>
<dbReference type="EMBL" id="DAASNY010000003">
    <property type="protein sequence ID" value="HAE6306411.1"/>
    <property type="molecule type" value="Genomic_DNA"/>
</dbReference>
<dbReference type="EMBL" id="DAATTM010000009">
    <property type="protein sequence ID" value="HAF0040131.1"/>
    <property type="molecule type" value="Genomic_DNA"/>
</dbReference>
<evidence type="ECO:0000313" key="11">
    <source>
        <dbReference type="EMBL" id="EBO9086143.1"/>
    </source>
</evidence>
<evidence type="ECO:0000313" key="88">
    <source>
        <dbReference type="EMBL" id="QJV32501.1"/>
    </source>
</evidence>
<evidence type="ECO:0000313" key="46">
    <source>
        <dbReference type="EMBL" id="EDG1266403.1"/>
    </source>
</evidence>
<evidence type="ECO:0000313" key="3">
    <source>
        <dbReference type="EMBL" id="EBM8274076.1"/>
    </source>
</evidence>
<evidence type="ECO:0000313" key="37">
    <source>
        <dbReference type="EMBL" id="ECV5410145.1"/>
    </source>
</evidence>
<evidence type="ECO:0000313" key="58">
    <source>
        <dbReference type="EMBL" id="HAB3717318.1"/>
    </source>
</evidence>
<dbReference type="RefSeq" id="WP_023993427.1">
    <property type="nucleotide sequence ID" value="NZ_CAJCKB010000001.1"/>
</dbReference>
<dbReference type="EMBL" id="DAAMKJ010000004">
    <property type="protein sequence ID" value="HAC7053947.1"/>
    <property type="molecule type" value="Genomic_DNA"/>
</dbReference>
<evidence type="ECO:0000313" key="52">
    <source>
        <dbReference type="EMBL" id="EDI6533714.1"/>
    </source>
</evidence>
<evidence type="ECO:0000313" key="5">
    <source>
        <dbReference type="EMBL" id="EBO2478028.1"/>
    </source>
</evidence>
<dbReference type="EMBL" id="AAKSRR010000018">
    <property type="protein sequence ID" value="ECV1007648.1"/>
    <property type="molecule type" value="Genomic_DNA"/>
</dbReference>
<reference evidence="14" key="5">
    <citation type="submission" date="2018-10" db="EMBL/GenBank/DDBJ databases">
        <authorList>
            <consortium name="GenomeTrakr network: Whole genome sequencing for foodborne pathogen traceback"/>
        </authorList>
    </citation>
    <scope>NUCLEOTIDE SEQUENCE</scope>
    <source>
        <strain evidence="42">CFSAN037700</strain>
        <strain evidence="43">CFSAN037709</strain>
        <strain evidence="44">CFSAN037722</strain>
        <strain evidence="25">FSIS11809892</strain>
        <strain evidence="30">FSIS11809959</strain>
        <strain evidence="31">FSIS11810047</strain>
        <strain evidence="32">FSIS11810049</strain>
        <strain evidence="26">FSIS11810308</strain>
        <strain evidence="37">FSIS11811714</strain>
        <strain evidence="7">FSIS11813724</strain>
        <strain evidence="15">FSIS11814551</strain>
        <strain evidence="14">FSIS11814560</strain>
        <strain evidence="3">FSIS11919071</strain>
        <strain evidence="5">FSIS11919895</strain>
        <strain evidence="1">FSIS11920420</strain>
        <strain evidence="24">FSIS11920791</strain>
        <strain evidence="38">FSIS1504604</strain>
        <strain evidence="39">FSIS1505305</strain>
        <strain evidence="45">FSIS1607987</strain>
        <strain evidence="47">FSIS1700006</strain>
        <strain evidence="50">FSIS1701215</strain>
        <strain evidence="51">FSIS1701557</strain>
        <strain evidence="52">FSIS1702006</strain>
        <strain evidence="48">FSIS1710673</strain>
        <strain evidence="29">FSIS21821670</strain>
        <strain evidence="33">FSIS21821799</strain>
        <strain evidence="35">FSIS21821917</strain>
        <strain evidence="28">FSIS21822115</strain>
        <strain evidence="18">FSIS21823005</strain>
        <strain evidence="8">FSIS21823015</strain>
        <strain evidence="6">FSIS21823046</strain>
        <strain evidence="20">FSIS21923374</strain>
        <strain evidence="21">FSIS21923591</strain>
        <strain evidence="10">FSIS21923917</strain>
        <strain evidence="36">FSIS31800552</strain>
        <strain evidence="27">FSIS31800621</strain>
        <strain evidence="34">FSIS31800750</strain>
        <strain evidence="17">FSIS31801318</strain>
        <strain evidence="2">FSIS31901417</strain>
        <strain evidence="4">FSIS31901572</strain>
        <strain evidence="11">FSIS31901849</strain>
    </source>
</reference>
<evidence type="ECO:0000313" key="87">
    <source>
        <dbReference type="EMBL" id="HAF7836632.1"/>
    </source>
</evidence>
<dbReference type="EMBL" id="AAMIZD010000009">
    <property type="protein sequence ID" value="EDH8388137.1"/>
    <property type="molecule type" value="Genomic_DNA"/>
</dbReference>
<evidence type="ECO:0000313" key="51">
    <source>
        <dbReference type="EMBL" id="EDI2672242.1"/>
    </source>
</evidence>
<dbReference type="EMBL" id="AAKLIB010000014">
    <property type="protein sequence ID" value="ECS9811864.1"/>
    <property type="molecule type" value="Genomic_DNA"/>
</dbReference>
<evidence type="ECO:0000313" key="7">
    <source>
        <dbReference type="EMBL" id="EBO8479983.1"/>
    </source>
</evidence>
<dbReference type="EMBL" id="DAAQYB010000001">
    <property type="protein sequence ID" value="HAE1342426.1"/>
    <property type="molecule type" value="Genomic_DNA"/>
</dbReference>
<evidence type="ECO:0000313" key="71">
    <source>
        <dbReference type="EMBL" id="HAE1585694.1"/>
    </source>
</evidence>
<proteinExistence type="predicted"/>
<sequence>MVSRIELAKEVEQVQGKLNHLLIRSELTLYVLSAIIETGAVKREGVEELIREAKFNAPGINEAIIQKEKEIVLSGLKKVTIS</sequence>
<dbReference type="EMBL" id="AAHPAG010000041">
    <property type="protein sequence ID" value="EBY7802579.1"/>
    <property type="molecule type" value="Genomic_DNA"/>
</dbReference>
<evidence type="ECO:0000313" key="17">
    <source>
        <dbReference type="EMBL" id="ECA0963052.1"/>
    </source>
</evidence>
<evidence type="ECO:0000313" key="25">
    <source>
        <dbReference type="EMBL" id="ECS9069272.1"/>
    </source>
</evidence>
<evidence type="ECO:0000313" key="82">
    <source>
        <dbReference type="EMBL" id="HAF0043894.1"/>
    </source>
</evidence>
<evidence type="ECO:0000313" key="68">
    <source>
        <dbReference type="EMBL" id="HAC6597870.1"/>
    </source>
</evidence>
<evidence type="ECO:0000313" key="13">
    <source>
        <dbReference type="EMBL" id="EBY7802579.1"/>
    </source>
</evidence>
<dbReference type="EMBL" id="AAHQXU010000014">
    <property type="protein sequence ID" value="EBZ3765402.1"/>
    <property type="molecule type" value="Genomic_DNA"/>
</dbReference>
<evidence type="ECO:0000313" key="2">
    <source>
        <dbReference type="EMBL" id="EBM7864511.1"/>
    </source>
</evidence>
<evidence type="ECO:0000313" key="29">
    <source>
        <dbReference type="EMBL" id="ECU0725912.1"/>
    </source>
</evidence>
<dbReference type="EMBL" id="DAARBA010000002">
    <property type="protein sequence ID" value="HAE1678712.1"/>
    <property type="molecule type" value="Genomic_DNA"/>
</dbReference>
<evidence type="ECO:0000313" key="36">
    <source>
        <dbReference type="EMBL" id="ECV3262897.1"/>
    </source>
</evidence>
<dbReference type="EMBL" id="AAHWEZ010000020">
    <property type="protein sequence ID" value="ECB0125598.1"/>
    <property type="molecule type" value="Genomic_DNA"/>
</dbReference>
<evidence type="ECO:0000313" key="9">
    <source>
        <dbReference type="EMBL" id="EBO8903184.1"/>
    </source>
</evidence>
<organism evidence="14">
    <name type="scientific">Salmonella infantis</name>
    <dbReference type="NCBI Taxonomy" id="595"/>
    <lineage>
        <taxon>Bacteria</taxon>
        <taxon>Pseudomonadati</taxon>
        <taxon>Pseudomonadota</taxon>
        <taxon>Gammaproteobacteria</taxon>
        <taxon>Enterobacterales</taxon>
        <taxon>Enterobacteriaceae</taxon>
        <taxon>Salmonella</taxon>
    </lineage>
</organism>
<dbReference type="EMBL" id="DAARIV010000002">
    <property type="protein sequence ID" value="HAE2605821.1"/>
    <property type="molecule type" value="Genomic_DNA"/>
</dbReference>
<reference evidence="88" key="7">
    <citation type="submission" date="2020-04" db="EMBL/GenBank/DDBJ databases">
        <title>The Salmonella enterica Resistant Infantis in Poultry (RIP) Clone Continues to Spread and Recombine in the United States.</title>
        <authorList>
            <person name="Tyson G.H."/>
            <person name="Li C."/>
            <person name="Harrison L."/>
            <person name="Martin G."/>
            <person name="Hsu C.-H."/>
            <person name="Tate H."/>
            <person name="Tran T.-T.T."/>
            <person name="Strain E."/>
            <person name="Zhao S."/>
        </authorList>
    </citation>
    <scope>NUCLEOTIDE SEQUENCE</scope>
    <source>
        <strain evidence="89">CVM N17S973</strain>
        <strain evidence="88">CVM N17S976</strain>
    </source>
</reference>
<evidence type="ECO:0000313" key="30">
    <source>
        <dbReference type="EMBL" id="ECU0850335.1"/>
    </source>
</evidence>